<dbReference type="GO" id="GO:0003677">
    <property type="term" value="F:DNA binding"/>
    <property type="evidence" value="ECO:0007669"/>
    <property type="project" value="UniProtKB-KW"/>
</dbReference>
<reference evidence="5" key="1">
    <citation type="submission" date="2017-06" db="EMBL/GenBank/DDBJ databases">
        <authorList>
            <person name="Varghese N."/>
            <person name="Submissions S."/>
        </authorList>
    </citation>
    <scope>NUCLEOTIDE SEQUENCE [LARGE SCALE GENOMIC DNA]</scope>
    <source>
        <strain evidence="5">JAD2</strain>
    </source>
</reference>
<feature type="region of interest" description="Disordered" evidence="2">
    <location>
        <begin position="324"/>
        <end position="362"/>
    </location>
</feature>
<protein>
    <recommendedName>
        <fullName evidence="3">OB domain-containing protein</fullName>
    </recommendedName>
</protein>
<keyword evidence="1" id="KW-0238">DNA-binding</keyword>
<dbReference type="CDD" id="cd03524">
    <property type="entry name" value="RPA2_OBF_family"/>
    <property type="match status" value="1"/>
</dbReference>
<dbReference type="SUPFAM" id="SSF50249">
    <property type="entry name" value="Nucleic acid-binding proteins"/>
    <property type="match status" value="1"/>
</dbReference>
<dbReference type="Gene3D" id="2.40.50.140">
    <property type="entry name" value="Nucleic acid-binding proteins"/>
    <property type="match status" value="1"/>
</dbReference>
<evidence type="ECO:0000256" key="1">
    <source>
        <dbReference type="ARBA" id="ARBA00023125"/>
    </source>
</evidence>
<sequence length="551" mass="59146">MPRYSPPPFRVGPVLGALALALAGLFSLWVQARLQPVPALSLADLSGGAIAGYVRVHGILPEPPRWEPEGPRLRFRLRDGTGELWVLANGPVAATLAQANRIPRAGDGVTVEGRLRADRDPPALEIVHAEALRIERPEPLPLSIGDLPSAPVGTRVQITGQIRSVRRPYEGLTLIRLQDETGSIDVAWHEPLVGTRAELPLGAGLRITGTLTLYRETPQVALDDPEGWARIPWTPAPQPIAHVRERPDGAWVGVEGILEELSDTRWTLADETGSLEVRLSRGLRAALPATPPPGARVQVWGHLRSSAGTPALSPELSIDIRWEPPVATPTPVPRPTASPIPTRSPTPTPRPRPSPTATPFPLSALATLAPGASVTVAGTVAELQGFSAGWALILEQEGHRLRIFIPSEQMAGVPGREGIYPGARIRATGVLTLYRGELELLPRSGRAILVEKGVRPDAPPRAIGSLGPADQNATVRIAGQVVERARFSAGIRLVVRDESGALPVILWENVAALIPEPLQEPGANVEIIGRVRLYRGELQVIPTVPWEVRSR</sequence>
<dbReference type="AlphaFoldDB" id="A0A212QN25"/>
<name>A0A212QN25_9CHLR</name>
<evidence type="ECO:0000256" key="2">
    <source>
        <dbReference type="SAM" id="MobiDB-lite"/>
    </source>
</evidence>
<dbReference type="InterPro" id="IPR004365">
    <property type="entry name" value="NA-bd_OB_tRNA"/>
</dbReference>
<accession>A0A212QN25</accession>
<feature type="compositionally biased region" description="Pro residues" evidence="2">
    <location>
        <begin position="326"/>
        <end position="358"/>
    </location>
</feature>
<dbReference type="InterPro" id="IPR036700">
    <property type="entry name" value="BOBF_sf"/>
</dbReference>
<evidence type="ECO:0000259" key="3">
    <source>
        <dbReference type="Pfam" id="PF01336"/>
    </source>
</evidence>
<keyword evidence="5" id="KW-1185">Reference proteome</keyword>
<dbReference type="RefSeq" id="WP_088570419.1">
    <property type="nucleotide sequence ID" value="NZ_FYEK01000012.1"/>
</dbReference>
<dbReference type="EMBL" id="FYEK01000012">
    <property type="protein sequence ID" value="SNB60793.1"/>
    <property type="molecule type" value="Genomic_DNA"/>
</dbReference>
<proteinExistence type="predicted"/>
<dbReference type="InterPro" id="IPR012340">
    <property type="entry name" value="NA-bd_OB-fold"/>
</dbReference>
<evidence type="ECO:0000313" key="5">
    <source>
        <dbReference type="Proteomes" id="UP000197025"/>
    </source>
</evidence>
<gene>
    <name evidence="4" type="ORF">SAMN02746019_00026100</name>
</gene>
<dbReference type="InParanoid" id="A0A212QN25"/>
<dbReference type="SUPFAM" id="SSF101756">
    <property type="entry name" value="Hypothetical protein YgiW"/>
    <property type="match status" value="1"/>
</dbReference>
<organism evidence="4 5">
    <name type="scientific">Thermoflexus hugenholtzii JAD2</name>
    <dbReference type="NCBI Taxonomy" id="877466"/>
    <lineage>
        <taxon>Bacteria</taxon>
        <taxon>Bacillati</taxon>
        <taxon>Chloroflexota</taxon>
        <taxon>Thermoflexia</taxon>
        <taxon>Thermoflexales</taxon>
        <taxon>Thermoflexaceae</taxon>
        <taxon>Thermoflexus</taxon>
    </lineage>
</organism>
<dbReference type="Pfam" id="PF01336">
    <property type="entry name" value="tRNA_anti-codon"/>
    <property type="match status" value="1"/>
</dbReference>
<dbReference type="PANTHER" id="PTHR13989:SF16">
    <property type="entry name" value="REPLICATION PROTEIN A2"/>
    <property type="match status" value="1"/>
</dbReference>
<dbReference type="PANTHER" id="PTHR13989">
    <property type="entry name" value="REPLICATION PROTEIN A-RELATED"/>
    <property type="match status" value="1"/>
</dbReference>
<feature type="domain" description="OB" evidence="3">
    <location>
        <begin position="156"/>
        <end position="222"/>
    </location>
</feature>
<evidence type="ECO:0000313" key="4">
    <source>
        <dbReference type="EMBL" id="SNB60793.1"/>
    </source>
</evidence>
<dbReference type="Proteomes" id="UP000197025">
    <property type="component" value="Unassembled WGS sequence"/>
</dbReference>
<dbReference type="InterPro" id="IPR040260">
    <property type="entry name" value="RFA2-like"/>
</dbReference>